<evidence type="ECO:0000256" key="5">
    <source>
        <dbReference type="ARBA" id="ARBA00022475"/>
    </source>
</evidence>
<dbReference type="PANTHER" id="PTHR10110">
    <property type="entry name" value="SODIUM/HYDROGEN EXCHANGER"/>
    <property type="match status" value="1"/>
</dbReference>
<feature type="transmembrane region" description="Helical" evidence="13">
    <location>
        <begin position="148"/>
        <end position="166"/>
    </location>
</feature>
<dbReference type="GO" id="GO:0098719">
    <property type="term" value="P:sodium ion import across plasma membrane"/>
    <property type="evidence" value="ECO:0007669"/>
    <property type="project" value="TreeGrafter"/>
</dbReference>
<feature type="transmembrane region" description="Helical" evidence="13">
    <location>
        <begin position="106"/>
        <end position="128"/>
    </location>
</feature>
<keyword evidence="12" id="KW-0739">Sodium transport</keyword>
<dbReference type="InterPro" id="IPR018422">
    <property type="entry name" value="Cation/H_exchanger_CPA1"/>
</dbReference>
<dbReference type="AlphaFoldDB" id="A0AAN8GQD5"/>
<comment type="similarity">
    <text evidence="3">Belongs to the monovalent cation:proton antiporter 1 (CPA1) transporter (TC 2.A.36) family.</text>
</comment>
<reference evidence="15 16" key="1">
    <citation type="journal article" date="2023" name="Mol. Biol. Evol.">
        <title>Genomics of Secondarily Temperate Adaptation in the Only Non-Antarctic Icefish.</title>
        <authorList>
            <person name="Rivera-Colon A.G."/>
            <person name="Rayamajhi N."/>
            <person name="Minhas B.F."/>
            <person name="Madrigal G."/>
            <person name="Bilyk K.T."/>
            <person name="Yoon V."/>
            <person name="Hune M."/>
            <person name="Gregory S."/>
            <person name="Cheng C.H.C."/>
            <person name="Catchen J.M."/>
        </authorList>
    </citation>
    <scope>NUCLEOTIDE SEQUENCE [LARGE SCALE GENOMIC DNA]</scope>
    <source>
        <strain evidence="15">JC2023a</strain>
    </source>
</reference>
<dbReference type="PRINTS" id="PR01088">
    <property type="entry name" value="NAHEXCHNGR6"/>
</dbReference>
<dbReference type="Gene3D" id="6.10.140.1330">
    <property type="match status" value="1"/>
</dbReference>
<organism evidence="15 16">
    <name type="scientific">Champsocephalus esox</name>
    <name type="common">pike icefish</name>
    <dbReference type="NCBI Taxonomy" id="159716"/>
    <lineage>
        <taxon>Eukaryota</taxon>
        <taxon>Metazoa</taxon>
        <taxon>Chordata</taxon>
        <taxon>Craniata</taxon>
        <taxon>Vertebrata</taxon>
        <taxon>Euteleostomi</taxon>
        <taxon>Actinopterygii</taxon>
        <taxon>Neopterygii</taxon>
        <taxon>Teleostei</taxon>
        <taxon>Neoteleostei</taxon>
        <taxon>Acanthomorphata</taxon>
        <taxon>Eupercaria</taxon>
        <taxon>Perciformes</taxon>
        <taxon>Notothenioidei</taxon>
        <taxon>Channichthyidae</taxon>
        <taxon>Champsocephalus</taxon>
    </lineage>
</organism>
<evidence type="ECO:0000256" key="10">
    <source>
        <dbReference type="ARBA" id="ARBA00023065"/>
    </source>
</evidence>
<dbReference type="PRINTS" id="PR01084">
    <property type="entry name" value="NAHEXCHNGR"/>
</dbReference>
<evidence type="ECO:0000256" key="3">
    <source>
        <dbReference type="ARBA" id="ARBA00007367"/>
    </source>
</evidence>
<keyword evidence="16" id="KW-1185">Reference proteome</keyword>
<keyword evidence="11 13" id="KW-0472">Membrane</keyword>
<dbReference type="Pfam" id="PF00999">
    <property type="entry name" value="Na_H_Exchanger"/>
    <property type="match status" value="1"/>
</dbReference>
<comment type="caution">
    <text evidence="15">The sequence shown here is derived from an EMBL/GenBank/DDBJ whole genome shotgun (WGS) entry which is preliminary data.</text>
</comment>
<dbReference type="InterPro" id="IPR002090">
    <property type="entry name" value="NHE-6/7/9"/>
</dbReference>
<evidence type="ECO:0000313" key="15">
    <source>
        <dbReference type="EMBL" id="KAK5887751.1"/>
    </source>
</evidence>
<keyword evidence="10" id="KW-0406">Ion transport</keyword>
<evidence type="ECO:0000313" key="16">
    <source>
        <dbReference type="Proteomes" id="UP001335648"/>
    </source>
</evidence>
<gene>
    <name evidence="15" type="ORF">CesoFtcFv8_016327</name>
</gene>
<evidence type="ECO:0000256" key="12">
    <source>
        <dbReference type="ARBA" id="ARBA00023201"/>
    </source>
</evidence>
<dbReference type="PANTHER" id="PTHR10110:SF153">
    <property type="entry name" value="SODIUM_HYDROGEN EXCHANGER"/>
    <property type="match status" value="1"/>
</dbReference>
<keyword evidence="6 13" id="KW-0812">Transmembrane</keyword>
<evidence type="ECO:0000256" key="13">
    <source>
        <dbReference type="SAM" id="Phobius"/>
    </source>
</evidence>
<dbReference type="InterPro" id="IPR006153">
    <property type="entry name" value="Cation/H_exchanger_TM"/>
</dbReference>
<dbReference type="EMBL" id="JAULUE010002058">
    <property type="protein sequence ID" value="KAK5887751.1"/>
    <property type="molecule type" value="Genomic_DNA"/>
</dbReference>
<comment type="subcellular location">
    <subcellularLocation>
        <location evidence="2">Cell membrane</location>
        <topology evidence="2">Multi-pass membrane protein</topology>
    </subcellularLocation>
    <subcellularLocation>
        <location evidence="1">Recycling endosome membrane</location>
        <topology evidence="1">Multi-pass membrane protein</topology>
    </subcellularLocation>
</comment>
<feature type="domain" description="Cation/H+ exchanger transmembrane" evidence="14">
    <location>
        <begin position="67"/>
        <end position="194"/>
    </location>
</feature>
<feature type="transmembrane region" description="Helical" evidence="13">
    <location>
        <begin position="77"/>
        <end position="94"/>
    </location>
</feature>
<proteinExistence type="inferred from homology"/>
<keyword evidence="4" id="KW-0813">Transport</keyword>
<keyword evidence="7" id="KW-0967">Endosome</keyword>
<name>A0AAN8GQD5_9TELE</name>
<dbReference type="GO" id="GO:0051453">
    <property type="term" value="P:regulation of intracellular pH"/>
    <property type="evidence" value="ECO:0007669"/>
    <property type="project" value="TreeGrafter"/>
</dbReference>
<evidence type="ECO:0000256" key="9">
    <source>
        <dbReference type="ARBA" id="ARBA00023053"/>
    </source>
</evidence>
<dbReference type="GO" id="GO:0055038">
    <property type="term" value="C:recycling endosome membrane"/>
    <property type="evidence" value="ECO:0007669"/>
    <property type="project" value="UniProtKB-SubCell"/>
</dbReference>
<keyword evidence="5" id="KW-1003">Cell membrane</keyword>
<sequence length="195" mass="21341">MIYGVLVGVILRFGVHVPASMSDVILNCAVNASPATLLVNVSGRFYEYTLKGEVSRGKGHQVQDDEMLRKVTFDPEVFFNILLPPIIFHAGYSLKRRHFFRNIGSILAYAFIGTVISCFVIGLIMYGIVSFMKVVGQLGGDFFFTDCLLFGAIVSATDPVTVLAIFNELKVDVDLYALLFGESVLNDAVAIVLSS</sequence>
<protein>
    <recommendedName>
        <fullName evidence="14">Cation/H+ exchanger transmembrane domain-containing protein</fullName>
    </recommendedName>
</protein>
<dbReference type="GO" id="GO:0005886">
    <property type="term" value="C:plasma membrane"/>
    <property type="evidence" value="ECO:0007669"/>
    <property type="project" value="UniProtKB-SubCell"/>
</dbReference>
<evidence type="ECO:0000256" key="4">
    <source>
        <dbReference type="ARBA" id="ARBA00022448"/>
    </source>
</evidence>
<dbReference type="GO" id="GO:0015385">
    <property type="term" value="F:sodium:proton antiporter activity"/>
    <property type="evidence" value="ECO:0007669"/>
    <property type="project" value="InterPro"/>
</dbReference>
<keyword evidence="9" id="KW-0915">Sodium</keyword>
<accession>A0AAN8GQD5</accession>
<evidence type="ECO:0000256" key="6">
    <source>
        <dbReference type="ARBA" id="ARBA00022692"/>
    </source>
</evidence>
<evidence type="ECO:0000256" key="2">
    <source>
        <dbReference type="ARBA" id="ARBA00004651"/>
    </source>
</evidence>
<dbReference type="Proteomes" id="UP001335648">
    <property type="component" value="Unassembled WGS sequence"/>
</dbReference>
<dbReference type="GO" id="GO:0015386">
    <property type="term" value="F:potassium:proton antiporter activity"/>
    <property type="evidence" value="ECO:0007669"/>
    <property type="project" value="TreeGrafter"/>
</dbReference>
<evidence type="ECO:0000259" key="14">
    <source>
        <dbReference type="Pfam" id="PF00999"/>
    </source>
</evidence>
<dbReference type="InterPro" id="IPR004709">
    <property type="entry name" value="NaH_exchanger"/>
</dbReference>
<evidence type="ECO:0000256" key="1">
    <source>
        <dbReference type="ARBA" id="ARBA00004195"/>
    </source>
</evidence>
<keyword evidence="8 13" id="KW-1133">Transmembrane helix</keyword>
<evidence type="ECO:0000256" key="7">
    <source>
        <dbReference type="ARBA" id="ARBA00022753"/>
    </source>
</evidence>
<evidence type="ECO:0000256" key="8">
    <source>
        <dbReference type="ARBA" id="ARBA00022989"/>
    </source>
</evidence>
<evidence type="ECO:0000256" key="11">
    <source>
        <dbReference type="ARBA" id="ARBA00023136"/>
    </source>
</evidence>